<dbReference type="EMBL" id="RCDA01000002">
    <property type="protein sequence ID" value="RLK48560.1"/>
    <property type="molecule type" value="Genomic_DNA"/>
</dbReference>
<keyword evidence="1" id="KW-0812">Transmembrane</keyword>
<evidence type="ECO:0000313" key="2">
    <source>
        <dbReference type="EMBL" id="RLK48560.1"/>
    </source>
</evidence>
<protein>
    <submittedName>
        <fullName evidence="2">Uncharacterized protein</fullName>
    </submittedName>
</protein>
<keyword evidence="3" id="KW-1185">Reference proteome</keyword>
<proteinExistence type="predicted"/>
<evidence type="ECO:0000313" key="3">
    <source>
        <dbReference type="Proteomes" id="UP000275461"/>
    </source>
</evidence>
<gene>
    <name evidence="2" type="ORF">DFR31_1665</name>
</gene>
<sequence>MRALLFGVIFILLLLIAAEFLVTNEQRTAARVLRWVAVAIGILLAAGLLTWV</sequence>
<comment type="caution">
    <text evidence="2">The sequence shown here is derived from an EMBL/GenBank/DDBJ whole genome shotgun (WGS) entry which is preliminary data.</text>
</comment>
<keyword evidence="1" id="KW-1133">Transmembrane helix</keyword>
<dbReference type="AlphaFoldDB" id="A0A498C667"/>
<dbReference type="Proteomes" id="UP000275461">
    <property type="component" value="Unassembled WGS sequence"/>
</dbReference>
<accession>A0A498C667</accession>
<reference evidence="2 3" key="1">
    <citation type="submission" date="2018-10" db="EMBL/GenBank/DDBJ databases">
        <title>Genomic Encyclopedia of Type Strains, Phase IV (KMG-IV): sequencing the most valuable type-strain genomes for metagenomic binning, comparative biology and taxonomic classification.</title>
        <authorList>
            <person name="Goeker M."/>
        </authorList>
    </citation>
    <scope>NUCLEOTIDE SEQUENCE [LARGE SCALE GENOMIC DNA]</scope>
    <source>
        <strain evidence="2 3">DSM 12769</strain>
    </source>
</reference>
<keyword evidence="1" id="KW-0472">Membrane</keyword>
<organism evidence="2 3">
    <name type="scientific">Alkalispirillum mobile</name>
    <dbReference type="NCBI Taxonomy" id="85925"/>
    <lineage>
        <taxon>Bacteria</taxon>
        <taxon>Pseudomonadati</taxon>
        <taxon>Pseudomonadota</taxon>
        <taxon>Gammaproteobacteria</taxon>
        <taxon>Chromatiales</taxon>
        <taxon>Ectothiorhodospiraceae</taxon>
        <taxon>Alkalispirillum</taxon>
    </lineage>
</organism>
<evidence type="ECO:0000256" key="1">
    <source>
        <dbReference type="SAM" id="Phobius"/>
    </source>
</evidence>
<name>A0A498C667_9GAMM</name>
<dbReference type="RefSeq" id="WP_170153644.1">
    <property type="nucleotide sequence ID" value="NZ_RCDA01000002.1"/>
</dbReference>
<feature type="transmembrane region" description="Helical" evidence="1">
    <location>
        <begin position="33"/>
        <end position="51"/>
    </location>
</feature>